<keyword evidence="5 7" id="KW-0238">DNA-binding</keyword>
<feature type="region of interest" description="Disordered" evidence="8">
    <location>
        <begin position="153"/>
        <end position="176"/>
    </location>
</feature>
<dbReference type="InterPro" id="IPR035644">
    <property type="entry name" value="MraZ_C"/>
</dbReference>
<evidence type="ECO:0000256" key="5">
    <source>
        <dbReference type="ARBA" id="ARBA00023125"/>
    </source>
</evidence>
<dbReference type="GO" id="GO:2000143">
    <property type="term" value="P:negative regulation of DNA-templated transcription initiation"/>
    <property type="evidence" value="ECO:0007669"/>
    <property type="project" value="TreeGrafter"/>
</dbReference>
<comment type="similarity">
    <text evidence="7">Belongs to the MraZ family.</text>
</comment>
<dbReference type="EMBL" id="SNAA01000003">
    <property type="protein sequence ID" value="TDL81969.1"/>
    <property type="molecule type" value="Genomic_DNA"/>
</dbReference>
<keyword evidence="2 7" id="KW-0963">Cytoplasm</keyword>
<dbReference type="GO" id="GO:0009295">
    <property type="term" value="C:nucleoid"/>
    <property type="evidence" value="ECO:0007669"/>
    <property type="project" value="UniProtKB-SubCell"/>
</dbReference>
<keyword evidence="3" id="KW-0677">Repeat</keyword>
<dbReference type="PROSITE" id="PS51740">
    <property type="entry name" value="SPOVT_ABRB"/>
    <property type="match status" value="2"/>
</dbReference>
<keyword evidence="6 7" id="KW-0804">Transcription</keyword>
<keyword evidence="4 7" id="KW-0805">Transcription regulation</keyword>
<dbReference type="OrthoDB" id="9807753at2"/>
<evidence type="ECO:0000256" key="3">
    <source>
        <dbReference type="ARBA" id="ARBA00022737"/>
    </source>
</evidence>
<dbReference type="PANTHER" id="PTHR34701">
    <property type="entry name" value="TRANSCRIPTIONAL REGULATOR MRAZ"/>
    <property type="match status" value="1"/>
</dbReference>
<dbReference type="InterPro" id="IPR020603">
    <property type="entry name" value="MraZ_dom"/>
</dbReference>
<sequence length="176" mass="19759">MLDGYFGKHDPKVDNKYRMSVPAEFRRLLDLNDQNRPAGENPRLIMLINSSRAYIEVIDKERMNRITQLVRSHTPGTKRRWMLERFYFHSAVACPIDPNGRIVIPAKARPLLGLPESVKGSEAAGTVVMVGSGEHIEMWSPEAYETMAMPHFPDEDEIDDTLDPASLLTGPLPGAS</sequence>
<dbReference type="Pfam" id="PF02381">
    <property type="entry name" value="MraZ"/>
    <property type="match status" value="1"/>
</dbReference>
<dbReference type="AlphaFoldDB" id="A0A4V3BA65"/>
<comment type="subcellular location">
    <subcellularLocation>
        <location evidence="7">Cytoplasm</location>
        <location evidence="7">Nucleoid</location>
    </subcellularLocation>
</comment>
<evidence type="ECO:0000259" key="9">
    <source>
        <dbReference type="PROSITE" id="PS51740"/>
    </source>
</evidence>
<dbReference type="HAMAP" id="MF_01008">
    <property type="entry name" value="MraZ"/>
    <property type="match status" value="1"/>
</dbReference>
<evidence type="ECO:0000256" key="6">
    <source>
        <dbReference type="ARBA" id="ARBA00023163"/>
    </source>
</evidence>
<evidence type="ECO:0000313" key="10">
    <source>
        <dbReference type="EMBL" id="TDL81969.1"/>
    </source>
</evidence>
<name>A0A4V3BA65_9RHOB</name>
<protein>
    <recommendedName>
        <fullName evidence="1 7">Transcriptional regulator MraZ</fullName>
    </recommendedName>
</protein>
<dbReference type="Gene3D" id="3.40.1550.20">
    <property type="entry name" value="Transcriptional regulator MraZ domain"/>
    <property type="match status" value="1"/>
</dbReference>
<reference evidence="10 11" key="1">
    <citation type="submission" date="2019-03" db="EMBL/GenBank/DDBJ databases">
        <title>Primorskyibacter sp. SS33 isolated from sediments.</title>
        <authorList>
            <person name="Xunke S."/>
        </authorList>
    </citation>
    <scope>NUCLEOTIDE SEQUENCE [LARGE SCALE GENOMIC DNA]</scope>
    <source>
        <strain evidence="10 11">SS33</strain>
    </source>
</reference>
<dbReference type="InterPro" id="IPR038619">
    <property type="entry name" value="MraZ_sf"/>
</dbReference>
<dbReference type="RefSeq" id="WP_133395918.1">
    <property type="nucleotide sequence ID" value="NZ_SNAA01000003.1"/>
</dbReference>
<dbReference type="GO" id="GO:0003700">
    <property type="term" value="F:DNA-binding transcription factor activity"/>
    <property type="evidence" value="ECO:0007669"/>
    <property type="project" value="UniProtKB-UniRule"/>
</dbReference>
<dbReference type="GO" id="GO:0000976">
    <property type="term" value="F:transcription cis-regulatory region binding"/>
    <property type="evidence" value="ECO:0007669"/>
    <property type="project" value="TreeGrafter"/>
</dbReference>
<feature type="domain" description="SpoVT-AbrB" evidence="9">
    <location>
        <begin position="8"/>
        <end position="62"/>
    </location>
</feature>
<comment type="caution">
    <text evidence="10">The sequence shown here is derived from an EMBL/GenBank/DDBJ whole genome shotgun (WGS) entry which is preliminary data.</text>
</comment>
<evidence type="ECO:0000313" key="11">
    <source>
        <dbReference type="Proteomes" id="UP000295701"/>
    </source>
</evidence>
<gene>
    <name evidence="7" type="primary">mraZ</name>
    <name evidence="10" type="ORF">E2L08_04780</name>
</gene>
<feature type="domain" description="SpoVT-AbrB" evidence="9">
    <location>
        <begin position="91"/>
        <end position="143"/>
    </location>
</feature>
<keyword evidence="11" id="KW-1185">Reference proteome</keyword>
<proteinExistence type="inferred from homology"/>
<dbReference type="InterPro" id="IPR035642">
    <property type="entry name" value="MraZ_N"/>
</dbReference>
<evidence type="ECO:0000256" key="8">
    <source>
        <dbReference type="SAM" id="MobiDB-lite"/>
    </source>
</evidence>
<dbReference type="GO" id="GO:0005737">
    <property type="term" value="C:cytoplasm"/>
    <property type="evidence" value="ECO:0007669"/>
    <property type="project" value="UniProtKB-UniRule"/>
</dbReference>
<accession>A0A4V3BA65</accession>
<evidence type="ECO:0000256" key="2">
    <source>
        <dbReference type="ARBA" id="ARBA00022490"/>
    </source>
</evidence>
<dbReference type="Proteomes" id="UP000295701">
    <property type="component" value="Unassembled WGS sequence"/>
</dbReference>
<dbReference type="InterPro" id="IPR007159">
    <property type="entry name" value="SpoVT-AbrB_dom"/>
</dbReference>
<dbReference type="CDD" id="cd16320">
    <property type="entry name" value="MraZ_N"/>
    <property type="match status" value="1"/>
</dbReference>
<dbReference type="InterPro" id="IPR037914">
    <property type="entry name" value="SpoVT-AbrB_sf"/>
</dbReference>
<evidence type="ECO:0000256" key="7">
    <source>
        <dbReference type="HAMAP-Rule" id="MF_01008"/>
    </source>
</evidence>
<organism evidence="10 11">
    <name type="scientific">Palleronia sediminis</name>
    <dbReference type="NCBI Taxonomy" id="2547833"/>
    <lineage>
        <taxon>Bacteria</taxon>
        <taxon>Pseudomonadati</taxon>
        <taxon>Pseudomonadota</taxon>
        <taxon>Alphaproteobacteria</taxon>
        <taxon>Rhodobacterales</taxon>
        <taxon>Roseobacteraceae</taxon>
        <taxon>Palleronia</taxon>
    </lineage>
</organism>
<dbReference type="PANTHER" id="PTHR34701:SF1">
    <property type="entry name" value="TRANSCRIPTIONAL REGULATOR MRAZ"/>
    <property type="match status" value="1"/>
</dbReference>
<dbReference type="CDD" id="cd16321">
    <property type="entry name" value="MraZ_C"/>
    <property type="match status" value="1"/>
</dbReference>
<evidence type="ECO:0000256" key="1">
    <source>
        <dbReference type="ARBA" id="ARBA00013860"/>
    </source>
</evidence>
<comment type="subunit">
    <text evidence="7">Forms oligomers.</text>
</comment>
<dbReference type="InterPro" id="IPR003444">
    <property type="entry name" value="MraZ"/>
</dbReference>
<dbReference type="SUPFAM" id="SSF89447">
    <property type="entry name" value="AbrB/MazE/MraZ-like"/>
    <property type="match status" value="1"/>
</dbReference>
<evidence type="ECO:0000256" key="4">
    <source>
        <dbReference type="ARBA" id="ARBA00023015"/>
    </source>
</evidence>